<evidence type="ECO:0000256" key="1">
    <source>
        <dbReference type="SAM" id="SignalP"/>
    </source>
</evidence>
<feature type="chain" id="PRO_5016909230" description="Secreted protein" evidence="1">
    <location>
        <begin position="24"/>
        <end position="81"/>
    </location>
</feature>
<dbReference type="STRING" id="29170.A0A368G3E5"/>
<keyword evidence="3" id="KW-1185">Reference proteome</keyword>
<comment type="caution">
    <text evidence="2">The sequence shown here is derived from an EMBL/GenBank/DDBJ whole genome shotgun (WGS) entry which is preliminary data.</text>
</comment>
<dbReference type="Proteomes" id="UP000252519">
    <property type="component" value="Unassembled WGS sequence"/>
</dbReference>
<accession>A0A368G3E5</accession>
<evidence type="ECO:0000313" key="3">
    <source>
        <dbReference type="Proteomes" id="UP000252519"/>
    </source>
</evidence>
<feature type="signal peptide" evidence="1">
    <location>
        <begin position="1"/>
        <end position="23"/>
    </location>
</feature>
<keyword evidence="1" id="KW-0732">Signal</keyword>
<protein>
    <recommendedName>
        <fullName evidence="4">Secreted protein</fullName>
    </recommendedName>
</protein>
<sequence>MIERWRTTTTLLYIAVFWSCICCDNVCFADGFRNLVSAYIDVHRSKGRSFIPLWLKSRAFQIFELIVSCRGSDEVFSRFNS</sequence>
<dbReference type="EMBL" id="JOJR01000366">
    <property type="protein sequence ID" value="RCN38963.1"/>
    <property type="molecule type" value="Genomic_DNA"/>
</dbReference>
<reference evidence="2 3" key="1">
    <citation type="submission" date="2014-10" db="EMBL/GenBank/DDBJ databases">
        <title>Draft genome of the hookworm Ancylostoma caninum.</title>
        <authorList>
            <person name="Mitreva M."/>
        </authorList>
    </citation>
    <scope>NUCLEOTIDE SEQUENCE [LARGE SCALE GENOMIC DNA]</scope>
    <source>
        <strain evidence="2 3">Baltimore</strain>
    </source>
</reference>
<evidence type="ECO:0008006" key="4">
    <source>
        <dbReference type="Google" id="ProtNLM"/>
    </source>
</evidence>
<dbReference type="OrthoDB" id="266334at2759"/>
<proteinExistence type="predicted"/>
<evidence type="ECO:0000313" key="2">
    <source>
        <dbReference type="EMBL" id="RCN38963.1"/>
    </source>
</evidence>
<gene>
    <name evidence="2" type="ORF">ANCCAN_15133</name>
</gene>
<name>A0A368G3E5_ANCCA</name>
<organism evidence="2 3">
    <name type="scientific">Ancylostoma caninum</name>
    <name type="common">Dog hookworm</name>
    <dbReference type="NCBI Taxonomy" id="29170"/>
    <lineage>
        <taxon>Eukaryota</taxon>
        <taxon>Metazoa</taxon>
        <taxon>Ecdysozoa</taxon>
        <taxon>Nematoda</taxon>
        <taxon>Chromadorea</taxon>
        <taxon>Rhabditida</taxon>
        <taxon>Rhabditina</taxon>
        <taxon>Rhabditomorpha</taxon>
        <taxon>Strongyloidea</taxon>
        <taxon>Ancylostomatidae</taxon>
        <taxon>Ancylostomatinae</taxon>
        <taxon>Ancylostoma</taxon>
    </lineage>
</organism>
<dbReference type="AlphaFoldDB" id="A0A368G3E5"/>